<dbReference type="GO" id="GO:0016853">
    <property type="term" value="F:isomerase activity"/>
    <property type="evidence" value="ECO:0007669"/>
    <property type="project" value="UniProtKB-KW"/>
</dbReference>
<evidence type="ECO:0000313" key="2">
    <source>
        <dbReference type="EMBL" id="MFD2413566.1"/>
    </source>
</evidence>
<comment type="caution">
    <text evidence="2">The sequence shown here is derived from an EMBL/GenBank/DDBJ whole genome shotgun (WGS) entry which is preliminary data.</text>
</comment>
<gene>
    <name evidence="2" type="ORF">ACFSX3_27220</name>
</gene>
<dbReference type="InterPro" id="IPR013022">
    <property type="entry name" value="Xyl_isomerase-like_TIM-brl"/>
</dbReference>
<dbReference type="SUPFAM" id="SSF51658">
    <property type="entry name" value="Xylose isomerase-like"/>
    <property type="match status" value="1"/>
</dbReference>
<reference evidence="3" key="1">
    <citation type="journal article" date="2019" name="Int. J. Syst. Evol. Microbiol.">
        <title>The Global Catalogue of Microorganisms (GCM) 10K type strain sequencing project: providing services to taxonomists for standard genome sequencing and annotation.</title>
        <authorList>
            <consortium name="The Broad Institute Genomics Platform"/>
            <consortium name="The Broad Institute Genome Sequencing Center for Infectious Disease"/>
            <person name="Wu L."/>
            <person name="Ma J."/>
        </authorList>
    </citation>
    <scope>NUCLEOTIDE SEQUENCE [LARGE SCALE GENOMIC DNA]</scope>
    <source>
        <strain evidence="3">CCM 8725</strain>
    </source>
</reference>
<keyword evidence="3" id="KW-1185">Reference proteome</keyword>
<dbReference type="Pfam" id="PF01261">
    <property type="entry name" value="AP_endonuc_2"/>
    <property type="match status" value="1"/>
</dbReference>
<name>A0ABW5FF95_9BACL</name>
<dbReference type="InterPro" id="IPR050312">
    <property type="entry name" value="IolE/XylAMocC-like"/>
</dbReference>
<sequence length="291" mass="32948">MICLRYNLCTISFRHELVSFQELLRYALDTGFNGIELWGVHAKALLRQRGKELGGMLDEMFSYGLEINMLSDYIPLMGNIPMDVLLKEWQETVQAAKAFHTDKLRIFAGSLSSQSLDEKDWELCTERLNILCAVAEREGVYTVVETHPGTAADGLDSTLQLLRQTGHPALKLNLDFLHIWESGADPLAAYERLKPWMVNIHLKNVESRQWLEVFSPNNIYSPSGSRRGIVPLADGEMDCQTIMKRLILDPTRAPVSLEWFGAIPFQILKSELGWLKGLESDLKPEKVEVTG</sequence>
<protein>
    <submittedName>
        <fullName evidence="2">Sugar phosphate isomerase/epimerase family protein</fullName>
    </submittedName>
</protein>
<dbReference type="RefSeq" id="WP_209992928.1">
    <property type="nucleotide sequence ID" value="NZ_JBHSVQ010000001.1"/>
</dbReference>
<dbReference type="Proteomes" id="UP001597448">
    <property type="component" value="Unassembled WGS sequence"/>
</dbReference>
<dbReference type="PANTHER" id="PTHR12110">
    <property type="entry name" value="HYDROXYPYRUVATE ISOMERASE"/>
    <property type="match status" value="1"/>
</dbReference>
<feature type="domain" description="Xylose isomerase-like TIM barrel" evidence="1">
    <location>
        <begin position="25"/>
        <end position="276"/>
    </location>
</feature>
<dbReference type="EMBL" id="JBHUKY010000072">
    <property type="protein sequence ID" value="MFD2413566.1"/>
    <property type="molecule type" value="Genomic_DNA"/>
</dbReference>
<evidence type="ECO:0000313" key="3">
    <source>
        <dbReference type="Proteomes" id="UP001597448"/>
    </source>
</evidence>
<proteinExistence type="predicted"/>
<dbReference type="PANTHER" id="PTHR12110:SF21">
    <property type="entry name" value="XYLOSE ISOMERASE-LIKE TIM BARREL DOMAIN-CONTAINING PROTEIN"/>
    <property type="match status" value="1"/>
</dbReference>
<accession>A0ABW5FF95</accession>
<dbReference type="InterPro" id="IPR036237">
    <property type="entry name" value="Xyl_isomerase-like_sf"/>
</dbReference>
<keyword evidence="2" id="KW-0413">Isomerase</keyword>
<organism evidence="2 3">
    <name type="scientific">Paenibacillus rhizoplanae</name>
    <dbReference type="NCBI Taxonomy" id="1917181"/>
    <lineage>
        <taxon>Bacteria</taxon>
        <taxon>Bacillati</taxon>
        <taxon>Bacillota</taxon>
        <taxon>Bacilli</taxon>
        <taxon>Bacillales</taxon>
        <taxon>Paenibacillaceae</taxon>
        <taxon>Paenibacillus</taxon>
    </lineage>
</organism>
<dbReference type="Gene3D" id="3.20.20.150">
    <property type="entry name" value="Divalent-metal-dependent TIM barrel enzymes"/>
    <property type="match status" value="1"/>
</dbReference>
<evidence type="ECO:0000259" key="1">
    <source>
        <dbReference type="Pfam" id="PF01261"/>
    </source>
</evidence>